<evidence type="ECO:0000256" key="3">
    <source>
        <dbReference type="SAM" id="SignalP"/>
    </source>
</evidence>
<protein>
    <submittedName>
        <fullName evidence="4">Uncharacterized protein</fullName>
    </submittedName>
</protein>
<keyword evidence="2" id="KW-1133">Transmembrane helix</keyword>
<evidence type="ECO:0000256" key="1">
    <source>
        <dbReference type="SAM" id="MobiDB-lite"/>
    </source>
</evidence>
<feature type="transmembrane region" description="Helical" evidence="2">
    <location>
        <begin position="158"/>
        <end position="176"/>
    </location>
</feature>
<keyword evidence="3" id="KW-0732">Signal</keyword>
<evidence type="ECO:0000256" key="2">
    <source>
        <dbReference type="SAM" id="Phobius"/>
    </source>
</evidence>
<evidence type="ECO:0000313" key="4">
    <source>
        <dbReference type="EMBL" id="SPO30462.1"/>
    </source>
</evidence>
<organism evidence="4 5">
    <name type="scientific">Ustilago trichophora</name>
    <dbReference type="NCBI Taxonomy" id="86804"/>
    <lineage>
        <taxon>Eukaryota</taxon>
        <taxon>Fungi</taxon>
        <taxon>Dikarya</taxon>
        <taxon>Basidiomycota</taxon>
        <taxon>Ustilaginomycotina</taxon>
        <taxon>Ustilaginomycetes</taxon>
        <taxon>Ustilaginales</taxon>
        <taxon>Ustilaginaceae</taxon>
        <taxon>Ustilago</taxon>
    </lineage>
</organism>
<feature type="region of interest" description="Disordered" evidence="1">
    <location>
        <begin position="97"/>
        <end position="135"/>
    </location>
</feature>
<feature type="chain" id="PRO_5022950450" evidence="3">
    <location>
        <begin position="26"/>
        <end position="177"/>
    </location>
</feature>
<dbReference type="Proteomes" id="UP000324022">
    <property type="component" value="Unassembled WGS sequence"/>
</dbReference>
<keyword evidence="2" id="KW-0812">Transmembrane</keyword>
<proteinExistence type="predicted"/>
<name>A0A5C3EJ51_9BASI</name>
<keyword evidence="2" id="KW-0472">Membrane</keyword>
<keyword evidence="5" id="KW-1185">Reference proteome</keyword>
<dbReference type="AlphaFoldDB" id="A0A5C3EJ51"/>
<gene>
    <name evidence="4" type="ORF">UTRI_06392</name>
</gene>
<feature type="signal peptide" evidence="3">
    <location>
        <begin position="1"/>
        <end position="25"/>
    </location>
</feature>
<sequence>MTRHAIHTILALAILYITSIPPIRAQQGAPPFTTDNSQPACVQFGSCSTAGGSNVATATQNAPVTAPAGTPALATFTTLDSSFISSLAAAGASAAFTGGGGSAAQPRTVTSTASRGRATSGGSGGSASGASSGGSSTMGLGGLGSANAARSVMEVRTAVMQLIVVGVAAVAGAAVLL</sequence>
<reference evidence="4 5" key="1">
    <citation type="submission" date="2018-03" db="EMBL/GenBank/DDBJ databases">
        <authorList>
            <person name="Guldener U."/>
        </authorList>
    </citation>
    <scope>NUCLEOTIDE SEQUENCE [LARGE SCALE GENOMIC DNA]</scope>
    <source>
        <strain evidence="4 5">NBRC100155</strain>
    </source>
</reference>
<dbReference type="OrthoDB" id="2556658at2759"/>
<evidence type="ECO:0000313" key="5">
    <source>
        <dbReference type="Proteomes" id="UP000324022"/>
    </source>
</evidence>
<dbReference type="EMBL" id="OOIN01000033">
    <property type="protein sequence ID" value="SPO30462.1"/>
    <property type="molecule type" value="Genomic_DNA"/>
</dbReference>
<accession>A0A5C3EJ51</accession>